<feature type="domain" description="PpiC" evidence="9">
    <location>
        <begin position="142"/>
        <end position="233"/>
    </location>
</feature>
<evidence type="ECO:0000256" key="4">
    <source>
        <dbReference type="ARBA" id="ARBA00022729"/>
    </source>
</evidence>
<evidence type="ECO:0000256" key="7">
    <source>
        <dbReference type="PROSITE-ProRule" id="PRU00278"/>
    </source>
</evidence>
<organism evidence="10 11">
    <name type="scientific">Pelomicrobium methylotrophicum</name>
    <dbReference type="NCBI Taxonomy" id="2602750"/>
    <lineage>
        <taxon>Bacteria</taxon>
        <taxon>Pseudomonadati</taxon>
        <taxon>Pseudomonadota</taxon>
        <taxon>Hydrogenophilia</taxon>
        <taxon>Hydrogenophilia incertae sedis</taxon>
        <taxon>Pelomicrobium</taxon>
    </lineage>
</organism>
<dbReference type="InParanoid" id="A0A5C7EQE3"/>
<dbReference type="RefSeq" id="WP_147800742.1">
    <property type="nucleotide sequence ID" value="NZ_VPFL01000022.1"/>
</dbReference>
<evidence type="ECO:0000313" key="10">
    <source>
        <dbReference type="EMBL" id="TXF10753.1"/>
    </source>
</evidence>
<dbReference type="Pfam" id="PF13616">
    <property type="entry name" value="Rotamase_3"/>
    <property type="match status" value="1"/>
</dbReference>
<keyword evidence="6 7" id="KW-0413">Isomerase</keyword>
<evidence type="ECO:0000259" key="9">
    <source>
        <dbReference type="PROSITE" id="PS50198"/>
    </source>
</evidence>
<dbReference type="EC" id="5.2.1.8" evidence="3"/>
<evidence type="ECO:0000256" key="8">
    <source>
        <dbReference type="SAM" id="SignalP"/>
    </source>
</evidence>
<dbReference type="OrthoDB" id="14196at2"/>
<comment type="catalytic activity">
    <reaction evidence="1">
        <text>[protein]-peptidylproline (omega=180) = [protein]-peptidylproline (omega=0)</text>
        <dbReference type="Rhea" id="RHEA:16237"/>
        <dbReference type="Rhea" id="RHEA-COMP:10747"/>
        <dbReference type="Rhea" id="RHEA-COMP:10748"/>
        <dbReference type="ChEBI" id="CHEBI:83833"/>
        <dbReference type="ChEBI" id="CHEBI:83834"/>
        <dbReference type="EC" id="5.2.1.8"/>
    </reaction>
</comment>
<dbReference type="GO" id="GO:0003755">
    <property type="term" value="F:peptidyl-prolyl cis-trans isomerase activity"/>
    <property type="evidence" value="ECO:0007669"/>
    <property type="project" value="UniProtKB-KW"/>
</dbReference>
<sequence>MTPLWNRLTLAAAFAAAALSPMLHAQDATKAPAKEGRAATVNGVVIPQSRVEQLVKERVTQGQPDSPQLRESVKESLITQEVVTQEAVRQGIDKRPEVVTRLELARQNVLIRAYLEDYFNKHPITDQAVKQEYDRVKAQLGDKEYRARHILVETEAEAKSLISQLKGGASFEKLAAEKSKDPGSKENGGDLGWNAPSSYVKPFADALVKLQKGQMTPQPVQTTFGWHVIKLEDVRPLKAPPLEEVKDNIRQQLQQQELMKLVSQLRQKAKIE</sequence>
<evidence type="ECO:0000256" key="2">
    <source>
        <dbReference type="ARBA" id="ARBA00007656"/>
    </source>
</evidence>
<gene>
    <name evidence="10" type="ORF">FR698_13575</name>
</gene>
<dbReference type="InterPro" id="IPR046357">
    <property type="entry name" value="PPIase_dom_sf"/>
</dbReference>
<keyword evidence="5 7" id="KW-0697">Rotamase</keyword>
<dbReference type="Gene3D" id="3.10.50.40">
    <property type="match status" value="1"/>
</dbReference>
<keyword evidence="4 8" id="KW-0732">Signal</keyword>
<evidence type="ECO:0000313" key="11">
    <source>
        <dbReference type="Proteomes" id="UP000321201"/>
    </source>
</evidence>
<name>A0A5C7EQE3_9PROT</name>
<dbReference type="InterPro" id="IPR000297">
    <property type="entry name" value="PPIase_PpiC"/>
</dbReference>
<comment type="caution">
    <text evidence="10">The sequence shown here is derived from an EMBL/GenBank/DDBJ whole genome shotgun (WGS) entry which is preliminary data.</text>
</comment>
<evidence type="ECO:0000256" key="1">
    <source>
        <dbReference type="ARBA" id="ARBA00000971"/>
    </source>
</evidence>
<dbReference type="InterPro" id="IPR050245">
    <property type="entry name" value="PrsA_foldase"/>
</dbReference>
<accession>A0A5C7EQE3</accession>
<dbReference type="SUPFAM" id="SSF109998">
    <property type="entry name" value="Triger factor/SurA peptide-binding domain-like"/>
    <property type="match status" value="1"/>
</dbReference>
<dbReference type="SUPFAM" id="SSF54534">
    <property type="entry name" value="FKBP-like"/>
    <property type="match status" value="1"/>
</dbReference>
<proteinExistence type="inferred from homology"/>
<feature type="signal peptide" evidence="8">
    <location>
        <begin position="1"/>
        <end position="25"/>
    </location>
</feature>
<reference evidence="10 11" key="1">
    <citation type="submission" date="2019-08" db="EMBL/GenBank/DDBJ databases">
        <title>Pelomicrobium methylotrophicum gen. nov., sp. nov. a moderately thermophilic, facultatively anaerobic, lithoautotrophic and methylotrophic bacterium isolated from a terrestrial mud volcano.</title>
        <authorList>
            <person name="Slobodkina G.B."/>
            <person name="Merkel A.Y."/>
            <person name="Slobodkin A.I."/>
        </authorList>
    </citation>
    <scope>NUCLEOTIDE SEQUENCE [LARGE SCALE GENOMIC DNA]</scope>
    <source>
        <strain evidence="10 11">SM250</strain>
    </source>
</reference>
<evidence type="ECO:0000256" key="3">
    <source>
        <dbReference type="ARBA" id="ARBA00013194"/>
    </source>
</evidence>
<dbReference type="PANTHER" id="PTHR47245">
    <property type="entry name" value="PEPTIDYLPROLYL ISOMERASE"/>
    <property type="match status" value="1"/>
</dbReference>
<dbReference type="AlphaFoldDB" id="A0A5C7EQE3"/>
<dbReference type="EMBL" id="VPFL01000022">
    <property type="protein sequence ID" value="TXF10753.1"/>
    <property type="molecule type" value="Genomic_DNA"/>
</dbReference>
<feature type="chain" id="PRO_5022968547" description="peptidylprolyl isomerase" evidence="8">
    <location>
        <begin position="26"/>
        <end position="272"/>
    </location>
</feature>
<evidence type="ECO:0000256" key="6">
    <source>
        <dbReference type="ARBA" id="ARBA00023235"/>
    </source>
</evidence>
<dbReference type="Gene3D" id="1.10.8.1040">
    <property type="match status" value="1"/>
</dbReference>
<dbReference type="PROSITE" id="PS50198">
    <property type="entry name" value="PPIC_PPIASE_2"/>
    <property type="match status" value="1"/>
</dbReference>
<dbReference type="PROSITE" id="PS01096">
    <property type="entry name" value="PPIC_PPIASE_1"/>
    <property type="match status" value="1"/>
</dbReference>
<evidence type="ECO:0000256" key="5">
    <source>
        <dbReference type="ARBA" id="ARBA00023110"/>
    </source>
</evidence>
<dbReference type="PANTHER" id="PTHR47245:SF1">
    <property type="entry name" value="FOLDASE PROTEIN PRSA"/>
    <property type="match status" value="1"/>
</dbReference>
<keyword evidence="11" id="KW-1185">Reference proteome</keyword>
<dbReference type="InterPro" id="IPR027304">
    <property type="entry name" value="Trigger_fact/SurA_dom_sf"/>
</dbReference>
<dbReference type="Proteomes" id="UP000321201">
    <property type="component" value="Unassembled WGS sequence"/>
</dbReference>
<protein>
    <recommendedName>
        <fullName evidence="3">peptidylprolyl isomerase</fullName>
        <ecNumber evidence="3">5.2.1.8</ecNumber>
    </recommendedName>
</protein>
<dbReference type="InterPro" id="IPR023058">
    <property type="entry name" value="PPIase_PpiC_CS"/>
</dbReference>
<comment type="similarity">
    <text evidence="2">Belongs to the PpiC/parvulin rotamase family.</text>
</comment>